<comment type="caution">
    <text evidence="12">The sequence shown here is derived from an EMBL/GenBank/DDBJ whole genome shotgun (WGS) entry which is preliminary data.</text>
</comment>
<evidence type="ECO:0000313" key="15">
    <source>
        <dbReference type="Proteomes" id="UP000004018"/>
    </source>
</evidence>
<keyword evidence="4 10" id="KW-0808">Transferase</keyword>
<keyword evidence="7 10" id="KW-0067">ATP-binding</keyword>
<dbReference type="NCBIfam" id="TIGR00125">
    <property type="entry name" value="cyt_tran_rel"/>
    <property type="match status" value="1"/>
</dbReference>
<reference evidence="12" key="2">
    <citation type="submission" date="2009-12" db="EMBL/GenBank/DDBJ databases">
        <authorList>
            <person name="Madupu R."/>
            <person name="Durkin A.S."/>
            <person name="Torralba M."/>
            <person name="Methe B."/>
            <person name="Sutton G.G."/>
            <person name="Strausberg R.L."/>
            <person name="Nelson K.E."/>
        </authorList>
    </citation>
    <scope>NUCLEOTIDE SEQUENCE</scope>
    <source>
        <strain evidence="12">28L</strain>
    </source>
</reference>
<keyword evidence="8 10" id="KW-0520">NAD</keyword>
<dbReference type="Proteomes" id="UP000003242">
    <property type="component" value="Unassembled WGS sequence"/>
</dbReference>
<dbReference type="AlphaFoldDB" id="D3LTY1"/>
<organism evidence="12 14">
    <name type="scientific">Megasphaera lornae</name>
    <dbReference type="NCBI Taxonomy" id="1000568"/>
    <lineage>
        <taxon>Bacteria</taxon>
        <taxon>Bacillati</taxon>
        <taxon>Bacillota</taxon>
        <taxon>Negativicutes</taxon>
        <taxon>Veillonellales</taxon>
        <taxon>Veillonellaceae</taxon>
        <taxon>Megasphaera</taxon>
    </lineage>
</organism>
<evidence type="ECO:0000313" key="12">
    <source>
        <dbReference type="EMBL" id="EFD94352.1"/>
    </source>
</evidence>
<evidence type="ECO:0000256" key="9">
    <source>
        <dbReference type="ARBA" id="ARBA00048721"/>
    </source>
</evidence>
<accession>D3LTY1</accession>
<dbReference type="OrthoDB" id="5295945at2"/>
<dbReference type="InterPro" id="IPR014729">
    <property type="entry name" value="Rossmann-like_a/b/a_fold"/>
</dbReference>
<dbReference type="GO" id="GO:0005524">
    <property type="term" value="F:ATP binding"/>
    <property type="evidence" value="ECO:0007669"/>
    <property type="project" value="UniProtKB-KW"/>
</dbReference>
<dbReference type="Pfam" id="PF01467">
    <property type="entry name" value="CTP_transf_like"/>
    <property type="match status" value="1"/>
</dbReference>
<reference evidence="14" key="1">
    <citation type="submission" date="2009-12" db="EMBL/GenBank/DDBJ databases">
        <title>Sequence of Clostridiales genomosp. BVAB3 str. UPII9-5.</title>
        <authorList>
            <person name="Madupu R."/>
            <person name="Durkin A.S."/>
            <person name="Torralba M."/>
            <person name="Methe B."/>
            <person name="Sutton G.G."/>
            <person name="Strausberg R.L."/>
            <person name="Nelson K.E."/>
        </authorList>
    </citation>
    <scope>NUCLEOTIDE SEQUENCE [LARGE SCALE GENOMIC DNA]</scope>
    <source>
        <strain evidence="14">28L</strain>
    </source>
</reference>
<dbReference type="SUPFAM" id="SSF52374">
    <property type="entry name" value="Nucleotidylyl transferase"/>
    <property type="match status" value="1"/>
</dbReference>
<dbReference type="PANTHER" id="PTHR39321:SF3">
    <property type="entry name" value="PHOSPHOPANTETHEINE ADENYLYLTRANSFERASE"/>
    <property type="match status" value="1"/>
</dbReference>
<evidence type="ECO:0000256" key="5">
    <source>
        <dbReference type="ARBA" id="ARBA00022695"/>
    </source>
</evidence>
<comment type="function">
    <text evidence="1 10">Catalyzes the reversible adenylation of nicotinate mononucleotide (NaMN) to nicotinic acid adenine dinucleotide (NaAD).</text>
</comment>
<keyword evidence="5 10" id="KW-0548">Nucleotidyltransferase</keyword>
<dbReference type="CDD" id="cd02165">
    <property type="entry name" value="NMNAT"/>
    <property type="match status" value="1"/>
</dbReference>
<dbReference type="GO" id="GO:0004515">
    <property type="term" value="F:nicotinate-nucleotide adenylyltransferase activity"/>
    <property type="evidence" value="ECO:0007669"/>
    <property type="project" value="UniProtKB-UniRule"/>
</dbReference>
<comment type="catalytic activity">
    <reaction evidence="9 10">
        <text>nicotinate beta-D-ribonucleotide + ATP + H(+) = deamido-NAD(+) + diphosphate</text>
        <dbReference type="Rhea" id="RHEA:22860"/>
        <dbReference type="ChEBI" id="CHEBI:15378"/>
        <dbReference type="ChEBI" id="CHEBI:30616"/>
        <dbReference type="ChEBI" id="CHEBI:33019"/>
        <dbReference type="ChEBI" id="CHEBI:57502"/>
        <dbReference type="ChEBI" id="CHEBI:58437"/>
        <dbReference type="EC" id="2.7.7.18"/>
    </reaction>
</comment>
<evidence type="ECO:0000256" key="2">
    <source>
        <dbReference type="ARBA" id="ARBA00005019"/>
    </source>
</evidence>
<keyword evidence="15" id="KW-1185">Reference proteome</keyword>
<dbReference type="STRING" id="699218.HMPREF0889_1532"/>
<evidence type="ECO:0000256" key="1">
    <source>
        <dbReference type="ARBA" id="ARBA00002324"/>
    </source>
</evidence>
<dbReference type="InterPro" id="IPR005248">
    <property type="entry name" value="NadD/NMNAT"/>
</dbReference>
<dbReference type="EC" id="2.7.7.18" evidence="10"/>
<dbReference type="UniPathway" id="UPA00253">
    <property type="reaction ID" value="UER00332"/>
</dbReference>
<evidence type="ECO:0000256" key="4">
    <source>
        <dbReference type="ARBA" id="ARBA00022679"/>
    </source>
</evidence>
<evidence type="ECO:0000259" key="11">
    <source>
        <dbReference type="Pfam" id="PF01467"/>
    </source>
</evidence>
<dbReference type="Proteomes" id="UP000004018">
    <property type="component" value="Unassembled WGS sequence"/>
</dbReference>
<protein>
    <recommendedName>
        <fullName evidence="10">Probable nicotinate-nucleotide adenylyltransferase</fullName>
        <ecNumber evidence="10">2.7.7.18</ecNumber>
    </recommendedName>
    <alternativeName>
        <fullName evidence="10">Deamido-NAD(+) diphosphorylase</fullName>
    </alternativeName>
    <alternativeName>
        <fullName evidence="10">Deamido-NAD(+) pyrophosphorylase</fullName>
    </alternativeName>
    <alternativeName>
        <fullName evidence="10">Nicotinate mononucleotide adenylyltransferase</fullName>
        <shortName evidence="10">NaMN adenylyltransferase</shortName>
    </alternativeName>
</protein>
<gene>
    <name evidence="10 12" type="primary">nadD</name>
    <name evidence="12" type="ORF">HMPREF0889_1532</name>
    <name evidence="13" type="ORF">HMPREF1039_1533</name>
</gene>
<dbReference type="InterPro" id="IPR004821">
    <property type="entry name" value="Cyt_trans-like"/>
</dbReference>
<reference evidence="13 15" key="3">
    <citation type="submission" date="2011-04" db="EMBL/GenBank/DDBJ databases">
        <authorList>
            <person name="Harkins D.M."/>
            <person name="Madupu R."/>
            <person name="Durkin A.S."/>
            <person name="Torralba M."/>
            <person name="Methe B."/>
            <person name="Sutton G.G."/>
            <person name="Nelson K.E."/>
        </authorList>
    </citation>
    <scope>NUCLEOTIDE SEQUENCE [LARGE SCALE GENOMIC DNA]</scope>
    <source>
        <strain evidence="13 15">UPII 199-6</strain>
    </source>
</reference>
<dbReference type="EMBL" id="AFIJ01000017">
    <property type="protein sequence ID" value="EGL41137.1"/>
    <property type="molecule type" value="Genomic_DNA"/>
</dbReference>
<evidence type="ECO:0000313" key="14">
    <source>
        <dbReference type="Proteomes" id="UP000003242"/>
    </source>
</evidence>
<dbReference type="EMBL" id="ADGP01000014">
    <property type="protein sequence ID" value="EFD94352.1"/>
    <property type="molecule type" value="Genomic_DNA"/>
</dbReference>
<dbReference type="NCBIfam" id="TIGR00482">
    <property type="entry name" value="nicotinate (nicotinamide) nucleotide adenylyltransferase"/>
    <property type="match status" value="1"/>
</dbReference>
<comment type="pathway">
    <text evidence="2 10">Cofactor biosynthesis; NAD(+) biosynthesis; deamido-NAD(+) from nicotinate D-ribonucleotide: step 1/1.</text>
</comment>
<evidence type="ECO:0000256" key="3">
    <source>
        <dbReference type="ARBA" id="ARBA00022642"/>
    </source>
</evidence>
<evidence type="ECO:0000313" key="13">
    <source>
        <dbReference type="EMBL" id="EGL41137.1"/>
    </source>
</evidence>
<dbReference type="NCBIfam" id="NF000840">
    <property type="entry name" value="PRK00071.1-3"/>
    <property type="match status" value="1"/>
</dbReference>
<evidence type="ECO:0000256" key="8">
    <source>
        <dbReference type="ARBA" id="ARBA00023027"/>
    </source>
</evidence>
<evidence type="ECO:0000256" key="6">
    <source>
        <dbReference type="ARBA" id="ARBA00022741"/>
    </source>
</evidence>
<dbReference type="eggNOG" id="COG1057">
    <property type="taxonomic scope" value="Bacteria"/>
</dbReference>
<feature type="domain" description="Cytidyltransferase-like" evidence="11">
    <location>
        <begin position="8"/>
        <end position="174"/>
    </location>
</feature>
<dbReference type="RefSeq" id="WP_007390823.1">
    <property type="nucleotide sequence ID" value="NZ_ADGP01000014.1"/>
</dbReference>
<dbReference type="Gene3D" id="3.40.50.620">
    <property type="entry name" value="HUPs"/>
    <property type="match status" value="1"/>
</dbReference>
<comment type="similarity">
    <text evidence="10">Belongs to the NadD family.</text>
</comment>
<dbReference type="PANTHER" id="PTHR39321">
    <property type="entry name" value="NICOTINATE-NUCLEOTIDE ADENYLYLTRANSFERASE-RELATED"/>
    <property type="match status" value="1"/>
</dbReference>
<sequence length="207" mass="23730">MAAINIGIMGGTFNPIHYGHLMIAEEARQQLQLAKVIFMPSYRTPHKEMVGPTARQRWEMTRLATADNPYFYVSDWEIRRRGASYTIETLRYFRDKWGEQVTLFFISGTDTVHDLIHWKKPYEILSACYVVGAVRPDGSENITASVQQFGALGKKIIKLPVPTMAISSTLIRKRLQEGQSIRYLVPLTVQKYIEKNGVYACLEKQIK</sequence>
<dbReference type="HAMAP" id="MF_00244">
    <property type="entry name" value="NaMN_adenylyltr"/>
    <property type="match status" value="1"/>
</dbReference>
<dbReference type="GO" id="GO:0009435">
    <property type="term" value="P:NAD+ biosynthetic process"/>
    <property type="evidence" value="ECO:0007669"/>
    <property type="project" value="UniProtKB-UniRule"/>
</dbReference>
<name>D3LTY1_9FIRM</name>
<keyword evidence="6 10" id="KW-0547">Nucleotide-binding</keyword>
<evidence type="ECO:0000256" key="7">
    <source>
        <dbReference type="ARBA" id="ARBA00022840"/>
    </source>
</evidence>
<proteinExistence type="inferred from homology"/>
<evidence type="ECO:0000256" key="10">
    <source>
        <dbReference type="HAMAP-Rule" id="MF_00244"/>
    </source>
</evidence>
<keyword evidence="3 10" id="KW-0662">Pyridine nucleotide biosynthesis</keyword>